<protein>
    <recommendedName>
        <fullName evidence="8">Dihydrofolate synthase/folylpolyglutamate synthase</fullName>
        <ecNumber evidence="6">6.3.2.12</ecNumber>
        <ecNumber evidence="7">6.3.2.17</ecNumber>
    </recommendedName>
    <alternativeName>
        <fullName evidence="15">Tetrahydrofolylpolyglutamate synthase</fullName>
    </alternativeName>
</protein>
<name>A0AB72Z736_LISIO</name>
<evidence type="ECO:0000256" key="6">
    <source>
        <dbReference type="ARBA" id="ARBA00013023"/>
    </source>
</evidence>
<comment type="caution">
    <text evidence="21">The sequence shown here is derived from an EMBL/GenBank/DDBJ whole genome shotgun (WGS) entry which is preliminary data.</text>
</comment>
<keyword evidence="12 18" id="KW-0067">ATP-binding</keyword>
<dbReference type="GO" id="GO:0004326">
    <property type="term" value="F:tetrahydrofolylpolyglutamate synthase activity"/>
    <property type="evidence" value="ECO:0007669"/>
    <property type="project" value="UniProtKB-EC"/>
</dbReference>
<dbReference type="GO" id="GO:0008841">
    <property type="term" value="F:dihydrofolate synthase activity"/>
    <property type="evidence" value="ECO:0007669"/>
    <property type="project" value="UniProtKB-EC"/>
</dbReference>
<dbReference type="InterPro" id="IPR018109">
    <property type="entry name" value="Folylpolyglutamate_synth_CS"/>
</dbReference>
<keyword evidence="11 18" id="KW-0547">Nucleotide-binding</keyword>
<dbReference type="PROSITE" id="PS01012">
    <property type="entry name" value="FOLYLPOLYGLU_SYNT_2"/>
    <property type="match status" value="1"/>
</dbReference>
<keyword evidence="14" id="KW-0289">Folate biosynthesis</keyword>
<dbReference type="InterPro" id="IPR013221">
    <property type="entry name" value="Mur_ligase_cen"/>
</dbReference>
<evidence type="ECO:0000256" key="17">
    <source>
        <dbReference type="ARBA" id="ARBA00049161"/>
    </source>
</evidence>
<keyword evidence="10" id="KW-0479">Metal-binding</keyword>
<dbReference type="SUPFAM" id="SSF53244">
    <property type="entry name" value="MurD-like peptide ligases, peptide-binding domain"/>
    <property type="match status" value="1"/>
</dbReference>
<evidence type="ECO:0000256" key="7">
    <source>
        <dbReference type="ARBA" id="ARBA00013025"/>
    </source>
</evidence>
<dbReference type="FunFam" id="3.40.1190.10:FF:000004">
    <property type="entry name" value="Dihydrofolate synthase/folylpolyglutamate synthase"/>
    <property type="match status" value="1"/>
</dbReference>
<evidence type="ECO:0000259" key="20">
    <source>
        <dbReference type="Pfam" id="PF08245"/>
    </source>
</evidence>
<evidence type="ECO:0000256" key="3">
    <source>
        <dbReference type="ARBA" id="ARBA00005150"/>
    </source>
</evidence>
<dbReference type="SUPFAM" id="SSF53623">
    <property type="entry name" value="MurD-like peptide ligases, catalytic domain"/>
    <property type="match status" value="1"/>
</dbReference>
<comment type="catalytic activity">
    <reaction evidence="17">
        <text>7,8-dihydropteroate + L-glutamate + ATP = 7,8-dihydrofolate + ADP + phosphate + H(+)</text>
        <dbReference type="Rhea" id="RHEA:23584"/>
        <dbReference type="ChEBI" id="CHEBI:15378"/>
        <dbReference type="ChEBI" id="CHEBI:17839"/>
        <dbReference type="ChEBI" id="CHEBI:29985"/>
        <dbReference type="ChEBI" id="CHEBI:30616"/>
        <dbReference type="ChEBI" id="CHEBI:43474"/>
        <dbReference type="ChEBI" id="CHEBI:57451"/>
        <dbReference type="ChEBI" id="CHEBI:456216"/>
        <dbReference type="EC" id="6.3.2.12"/>
    </reaction>
</comment>
<dbReference type="GO" id="GO:0046872">
    <property type="term" value="F:metal ion binding"/>
    <property type="evidence" value="ECO:0007669"/>
    <property type="project" value="UniProtKB-KW"/>
</dbReference>
<comment type="catalytic activity">
    <reaction evidence="16">
        <text>(6S)-5,6,7,8-tetrahydrofolyl-(gamma-L-Glu)(n) + L-glutamate + ATP = (6S)-5,6,7,8-tetrahydrofolyl-(gamma-L-Glu)(n+1) + ADP + phosphate + H(+)</text>
        <dbReference type="Rhea" id="RHEA:10580"/>
        <dbReference type="Rhea" id="RHEA-COMP:14738"/>
        <dbReference type="Rhea" id="RHEA-COMP:14740"/>
        <dbReference type="ChEBI" id="CHEBI:15378"/>
        <dbReference type="ChEBI" id="CHEBI:29985"/>
        <dbReference type="ChEBI" id="CHEBI:30616"/>
        <dbReference type="ChEBI" id="CHEBI:43474"/>
        <dbReference type="ChEBI" id="CHEBI:141005"/>
        <dbReference type="ChEBI" id="CHEBI:456216"/>
        <dbReference type="EC" id="6.3.2.17"/>
    </reaction>
</comment>
<dbReference type="Gene3D" id="3.90.190.20">
    <property type="entry name" value="Mur ligase, C-terminal domain"/>
    <property type="match status" value="1"/>
</dbReference>
<dbReference type="InterPro" id="IPR036565">
    <property type="entry name" value="Mur-like_cat_sf"/>
</dbReference>
<dbReference type="PANTHER" id="PTHR11136:SF0">
    <property type="entry name" value="DIHYDROFOLATE SYNTHETASE-RELATED"/>
    <property type="match status" value="1"/>
</dbReference>
<evidence type="ECO:0000256" key="4">
    <source>
        <dbReference type="ARBA" id="ARBA00008276"/>
    </source>
</evidence>
<dbReference type="EMBL" id="AGCN01000033">
    <property type="protein sequence ID" value="EHN60700.1"/>
    <property type="molecule type" value="Genomic_DNA"/>
</dbReference>
<comment type="subunit">
    <text evidence="5">Monomer.</text>
</comment>
<dbReference type="InterPro" id="IPR004101">
    <property type="entry name" value="Mur_ligase_C"/>
</dbReference>
<dbReference type="PANTHER" id="PTHR11136">
    <property type="entry name" value="FOLYLPOLYGLUTAMATE SYNTHASE-RELATED"/>
    <property type="match status" value="1"/>
</dbReference>
<evidence type="ECO:0000256" key="12">
    <source>
        <dbReference type="ARBA" id="ARBA00022840"/>
    </source>
</evidence>
<dbReference type="InterPro" id="IPR001645">
    <property type="entry name" value="Folylpolyglutamate_synth"/>
</dbReference>
<evidence type="ECO:0000256" key="11">
    <source>
        <dbReference type="ARBA" id="ARBA00022741"/>
    </source>
</evidence>
<evidence type="ECO:0000256" key="5">
    <source>
        <dbReference type="ARBA" id="ARBA00011245"/>
    </source>
</evidence>
<evidence type="ECO:0000256" key="1">
    <source>
        <dbReference type="ARBA" id="ARBA00001946"/>
    </source>
</evidence>
<evidence type="ECO:0000256" key="9">
    <source>
        <dbReference type="ARBA" id="ARBA00022598"/>
    </source>
</evidence>
<dbReference type="EC" id="6.3.2.12" evidence="6"/>
<evidence type="ECO:0000313" key="22">
    <source>
        <dbReference type="Proteomes" id="UP000003597"/>
    </source>
</evidence>
<evidence type="ECO:0000256" key="15">
    <source>
        <dbReference type="ARBA" id="ARBA00030592"/>
    </source>
</evidence>
<dbReference type="Proteomes" id="UP000003597">
    <property type="component" value="Unassembled WGS sequence"/>
</dbReference>
<dbReference type="Pfam" id="PF08245">
    <property type="entry name" value="Mur_ligase_M"/>
    <property type="match status" value="1"/>
</dbReference>
<reference evidence="21 22" key="1">
    <citation type="submission" date="2011-08" db="EMBL/GenBank/DDBJ databases">
        <authorList>
            <person name="Weinstock G."/>
            <person name="Sodergren E."/>
            <person name="Clifton S."/>
            <person name="Fulton L."/>
            <person name="Fulton B."/>
            <person name="Courtney L."/>
            <person name="Fronick C."/>
            <person name="Harrison M."/>
            <person name="Strong C."/>
            <person name="Farmer C."/>
            <person name="Delahaunty K."/>
            <person name="Markovic C."/>
            <person name="Hall O."/>
            <person name="Minx P."/>
            <person name="Tomlinson C."/>
            <person name="Mitreva M."/>
            <person name="Hou S."/>
            <person name="Chen J."/>
            <person name="Wollam A."/>
            <person name="Pepin K.H."/>
            <person name="Johnson M."/>
            <person name="Bhonagiri V."/>
            <person name="Zhang X."/>
            <person name="Suruliraj S."/>
            <person name="Warren W."/>
            <person name="Chinwalla A."/>
            <person name="Mardis E.R."/>
            <person name="Wilson R.K."/>
        </authorList>
    </citation>
    <scope>NUCLEOTIDE SEQUENCE [LARGE SCALE GENOMIC DNA]</scope>
    <source>
        <strain evidence="21 22">ATCC 33091</strain>
    </source>
</reference>
<proteinExistence type="inferred from homology"/>
<keyword evidence="13" id="KW-0460">Magnesium</keyword>
<dbReference type="PIRSF" id="PIRSF001563">
    <property type="entry name" value="Folylpolyglu_synth"/>
    <property type="match status" value="1"/>
</dbReference>
<accession>A0AB72Z736</accession>
<dbReference type="Pfam" id="PF02875">
    <property type="entry name" value="Mur_ligase_C"/>
    <property type="match status" value="1"/>
</dbReference>
<dbReference type="EC" id="6.3.2.17" evidence="7"/>
<evidence type="ECO:0000259" key="19">
    <source>
        <dbReference type="Pfam" id="PF02875"/>
    </source>
</evidence>
<comment type="pathway">
    <text evidence="3">Cofactor biosynthesis; tetrahydrofolylpolyglutamate biosynthesis.</text>
</comment>
<keyword evidence="22" id="KW-1185">Reference proteome</keyword>
<evidence type="ECO:0000313" key="21">
    <source>
        <dbReference type="EMBL" id="EHN60700.1"/>
    </source>
</evidence>
<dbReference type="InterPro" id="IPR036615">
    <property type="entry name" value="Mur_ligase_C_dom_sf"/>
</dbReference>
<feature type="domain" description="Mur ligase central" evidence="20">
    <location>
        <begin position="147"/>
        <end position="281"/>
    </location>
</feature>
<organism evidence="21 22">
    <name type="scientific">Listeria innocua ATCC 33091</name>
    <dbReference type="NCBI Taxonomy" id="1002366"/>
    <lineage>
        <taxon>Bacteria</taxon>
        <taxon>Bacillati</taxon>
        <taxon>Bacillota</taxon>
        <taxon>Bacilli</taxon>
        <taxon>Bacillales</taxon>
        <taxon>Listeriaceae</taxon>
        <taxon>Listeria</taxon>
    </lineage>
</organism>
<evidence type="ECO:0000256" key="18">
    <source>
        <dbReference type="PIRNR" id="PIRNR001563"/>
    </source>
</evidence>
<comment type="pathway">
    <text evidence="2">Cofactor biosynthesis; tetrahydrofolate biosynthesis; 7,8-dihydrofolate from 2-amino-4-hydroxy-6-hydroxymethyl-7,8-dihydropteridine diphosphate and 4-aminobenzoate: step 2/2.</text>
</comment>
<dbReference type="GO" id="GO:0005737">
    <property type="term" value="C:cytoplasm"/>
    <property type="evidence" value="ECO:0007669"/>
    <property type="project" value="TreeGrafter"/>
</dbReference>
<keyword evidence="9 18" id="KW-0436">Ligase</keyword>
<feature type="domain" description="Mur ligase C-terminal" evidence="19">
    <location>
        <begin position="309"/>
        <end position="424"/>
    </location>
</feature>
<comment type="similarity">
    <text evidence="4 18">Belongs to the folylpolyglutamate synthase family.</text>
</comment>
<evidence type="ECO:0000256" key="2">
    <source>
        <dbReference type="ARBA" id="ARBA00004799"/>
    </source>
</evidence>
<dbReference type="NCBIfam" id="TIGR01499">
    <property type="entry name" value="folC"/>
    <property type="match status" value="1"/>
</dbReference>
<dbReference type="AlphaFoldDB" id="A0AB72Z736"/>
<dbReference type="Gene3D" id="3.40.1190.10">
    <property type="entry name" value="Mur-like, catalytic domain"/>
    <property type="match status" value="1"/>
</dbReference>
<evidence type="ECO:0000256" key="13">
    <source>
        <dbReference type="ARBA" id="ARBA00022842"/>
    </source>
</evidence>
<evidence type="ECO:0000256" key="14">
    <source>
        <dbReference type="ARBA" id="ARBA00022909"/>
    </source>
</evidence>
<sequence>MVRSFFKVVKKMALKSYQEALDWIHGTLRLGIKPGLARMEYIMEKLNHPEKANKWVHIAGTNGKGSTLTFIRSSLEEAGYKTGTFTSPYIETFNERISVNGIPVSDQMIVDLANRIKPIAEELEKTVYGPPSEFEIITAMMFLCFAEYEPIDIGIIEVGLGGRLDSTNVLTPLISVITTIGMDHMEFLGNSIEQIAGEKAGIIKPGIPVISGVIQKEAQEVIINNAVRNNSNVAWLNKDFFIQNRGDEITFRTSHGDEIPDITIGLLGIHQLNNAAVAIKVLQYLNTFSSYEINQSAIKQGLKKAFWPGRMELLDVKPFIMLDGAHNPEGVKTFADSIKTYPGHKKIIVSILKDKNYQEMIALLKTIPDTEILLTTFDYPRAMSDYEVTQIGTIEGISTNPNWKQALDDIKEIKNDTKFFVTGSLYFISEVRKYLLTSHN</sequence>
<dbReference type="GO" id="GO:0005524">
    <property type="term" value="F:ATP binding"/>
    <property type="evidence" value="ECO:0007669"/>
    <property type="project" value="UniProtKB-KW"/>
</dbReference>
<comment type="cofactor">
    <cofactor evidence="1">
        <name>Mg(2+)</name>
        <dbReference type="ChEBI" id="CHEBI:18420"/>
    </cofactor>
</comment>
<evidence type="ECO:0000256" key="8">
    <source>
        <dbReference type="ARBA" id="ARBA00019357"/>
    </source>
</evidence>
<evidence type="ECO:0000256" key="10">
    <source>
        <dbReference type="ARBA" id="ARBA00022723"/>
    </source>
</evidence>
<evidence type="ECO:0000256" key="16">
    <source>
        <dbReference type="ARBA" id="ARBA00047493"/>
    </source>
</evidence>
<dbReference type="GO" id="GO:0046656">
    <property type="term" value="P:folic acid biosynthetic process"/>
    <property type="evidence" value="ECO:0007669"/>
    <property type="project" value="UniProtKB-KW"/>
</dbReference>
<gene>
    <name evidence="21" type="ORF">HMPREF0557_02214</name>
</gene>